<feature type="region of interest" description="Disordered" evidence="1">
    <location>
        <begin position="1"/>
        <end position="22"/>
    </location>
</feature>
<protein>
    <submittedName>
        <fullName evidence="2">Uncharacterized protein</fullName>
    </submittedName>
</protein>
<reference evidence="2" key="1">
    <citation type="journal article" date="2022" name="bioRxiv">
        <title>Sequencing and chromosome-scale assembly of the giantPleurodeles waltlgenome.</title>
        <authorList>
            <person name="Brown T."/>
            <person name="Elewa A."/>
            <person name="Iarovenko S."/>
            <person name="Subramanian E."/>
            <person name="Araus A.J."/>
            <person name="Petzold A."/>
            <person name="Susuki M."/>
            <person name="Suzuki K.-i.T."/>
            <person name="Hayashi T."/>
            <person name="Toyoda A."/>
            <person name="Oliveira C."/>
            <person name="Osipova E."/>
            <person name="Leigh N.D."/>
            <person name="Simon A."/>
            <person name="Yun M.H."/>
        </authorList>
    </citation>
    <scope>NUCLEOTIDE SEQUENCE</scope>
    <source>
        <strain evidence="2">20211129_DDA</strain>
        <tissue evidence="2">Liver</tissue>
    </source>
</reference>
<feature type="region of interest" description="Disordered" evidence="1">
    <location>
        <begin position="81"/>
        <end position="149"/>
    </location>
</feature>
<dbReference type="Proteomes" id="UP001066276">
    <property type="component" value="Chromosome 3_1"/>
</dbReference>
<keyword evidence="3" id="KW-1185">Reference proteome</keyword>
<dbReference type="AlphaFoldDB" id="A0AAV7UGV8"/>
<evidence type="ECO:0000313" key="3">
    <source>
        <dbReference type="Proteomes" id="UP001066276"/>
    </source>
</evidence>
<dbReference type="EMBL" id="JANPWB010000005">
    <property type="protein sequence ID" value="KAJ1187806.1"/>
    <property type="molecule type" value="Genomic_DNA"/>
</dbReference>
<evidence type="ECO:0000256" key="1">
    <source>
        <dbReference type="SAM" id="MobiDB-lite"/>
    </source>
</evidence>
<gene>
    <name evidence="2" type="ORF">NDU88_004576</name>
</gene>
<sequence length="149" mass="15676">MPQASGTTRNALRAPCGGKGGMPAVIATPWGCPKLGLRAIAGDWSATREVLGGELVNARVGAWSGRPPNSRDRAWMGLVEKGGRSSTGEGRFGEPSTAQIHRREEKAGQGRLARSPADGGRTQSKGQPWKPNQSRKMVGFLHPPASQPG</sequence>
<name>A0AAV7UGV8_PLEWA</name>
<feature type="compositionally biased region" description="Polar residues" evidence="1">
    <location>
        <begin position="1"/>
        <end position="10"/>
    </location>
</feature>
<evidence type="ECO:0000313" key="2">
    <source>
        <dbReference type="EMBL" id="KAJ1187806.1"/>
    </source>
</evidence>
<feature type="compositionally biased region" description="Polar residues" evidence="1">
    <location>
        <begin position="121"/>
        <end position="135"/>
    </location>
</feature>
<accession>A0AAV7UGV8</accession>
<comment type="caution">
    <text evidence="2">The sequence shown here is derived from an EMBL/GenBank/DDBJ whole genome shotgun (WGS) entry which is preliminary data.</text>
</comment>
<organism evidence="2 3">
    <name type="scientific">Pleurodeles waltl</name>
    <name type="common">Iberian ribbed newt</name>
    <dbReference type="NCBI Taxonomy" id="8319"/>
    <lineage>
        <taxon>Eukaryota</taxon>
        <taxon>Metazoa</taxon>
        <taxon>Chordata</taxon>
        <taxon>Craniata</taxon>
        <taxon>Vertebrata</taxon>
        <taxon>Euteleostomi</taxon>
        <taxon>Amphibia</taxon>
        <taxon>Batrachia</taxon>
        <taxon>Caudata</taxon>
        <taxon>Salamandroidea</taxon>
        <taxon>Salamandridae</taxon>
        <taxon>Pleurodelinae</taxon>
        <taxon>Pleurodeles</taxon>
    </lineage>
</organism>
<proteinExistence type="predicted"/>